<evidence type="ECO:0000313" key="1">
    <source>
        <dbReference type="EMBL" id="OGM91868.1"/>
    </source>
</evidence>
<dbReference type="AlphaFoldDB" id="A0A1F8DVI1"/>
<proteinExistence type="predicted"/>
<evidence type="ECO:0008006" key="3">
    <source>
        <dbReference type="Google" id="ProtNLM"/>
    </source>
</evidence>
<sequence length="114" mass="13411">MATYILRFRRENKDFFDAIKDGTKSVETRAASPRYIYIKRGDTLVFSCGGEILKKTVSRKEKFSNLPALIQKYDFRNINPFVHSKREFFDMYDGFPMYKQKIKKFGILAFELAG</sequence>
<dbReference type="Proteomes" id="UP000177029">
    <property type="component" value="Unassembled WGS sequence"/>
</dbReference>
<reference evidence="1 2" key="1">
    <citation type="journal article" date="2016" name="Nat. Commun.">
        <title>Thousands of microbial genomes shed light on interconnected biogeochemical processes in an aquifer system.</title>
        <authorList>
            <person name="Anantharaman K."/>
            <person name="Brown C.T."/>
            <person name="Hug L.A."/>
            <person name="Sharon I."/>
            <person name="Castelle C.J."/>
            <person name="Probst A.J."/>
            <person name="Thomas B.C."/>
            <person name="Singh A."/>
            <person name="Wilkins M.J."/>
            <person name="Karaoz U."/>
            <person name="Brodie E.L."/>
            <person name="Williams K.H."/>
            <person name="Hubbard S.S."/>
            <person name="Banfield J.F."/>
        </authorList>
    </citation>
    <scope>NUCLEOTIDE SEQUENCE [LARGE SCALE GENOMIC DNA]</scope>
</reference>
<dbReference type="EMBL" id="MGIP01000005">
    <property type="protein sequence ID" value="OGM91868.1"/>
    <property type="molecule type" value="Genomic_DNA"/>
</dbReference>
<gene>
    <name evidence="1" type="ORF">A2755_00695</name>
</gene>
<dbReference type="InterPro" id="IPR015947">
    <property type="entry name" value="PUA-like_sf"/>
</dbReference>
<name>A0A1F8DVI1_9BACT</name>
<comment type="caution">
    <text evidence="1">The sequence shown here is derived from an EMBL/GenBank/DDBJ whole genome shotgun (WGS) entry which is preliminary data.</text>
</comment>
<organism evidence="1 2">
    <name type="scientific">Candidatus Wolfebacteria bacterium RIFCSPHIGHO2_01_FULL_48_22</name>
    <dbReference type="NCBI Taxonomy" id="1802555"/>
    <lineage>
        <taxon>Bacteria</taxon>
        <taxon>Candidatus Wolfeibacteriota</taxon>
    </lineage>
</organism>
<dbReference type="Gene3D" id="2.30.130.30">
    <property type="entry name" value="Hypothetical protein"/>
    <property type="match status" value="1"/>
</dbReference>
<dbReference type="SUPFAM" id="SSF88697">
    <property type="entry name" value="PUA domain-like"/>
    <property type="match status" value="1"/>
</dbReference>
<dbReference type="STRING" id="1802555.A2755_00695"/>
<evidence type="ECO:0000313" key="2">
    <source>
        <dbReference type="Proteomes" id="UP000177029"/>
    </source>
</evidence>
<accession>A0A1F8DVI1</accession>
<protein>
    <recommendedName>
        <fullName evidence="3">ASCH domain-containing protein</fullName>
    </recommendedName>
</protein>